<feature type="domain" description="Glycosyltransferase subfamily 4-like N-terminal" evidence="3">
    <location>
        <begin position="14"/>
        <end position="179"/>
    </location>
</feature>
<dbReference type="InterPro" id="IPR028098">
    <property type="entry name" value="Glyco_trans_4-like_N"/>
</dbReference>
<evidence type="ECO:0000313" key="4">
    <source>
        <dbReference type="EMBL" id="ADH91849.1"/>
    </source>
</evidence>
<dbReference type="SUPFAM" id="SSF53756">
    <property type="entry name" value="UDP-Glycosyltransferase/glycogen phosphorylase"/>
    <property type="match status" value="1"/>
</dbReference>
<protein>
    <submittedName>
        <fullName evidence="4">Glycosyl transferase group 1</fullName>
    </submittedName>
</protein>
<accession>D7BLQ0</accession>
<dbReference type="KEGG" id="ahe:Arch_0084"/>
<dbReference type="OrthoDB" id="9802525at2"/>
<evidence type="ECO:0000256" key="1">
    <source>
        <dbReference type="ARBA" id="ARBA00022676"/>
    </source>
</evidence>
<organism evidence="4 5">
    <name type="scientific">Arcanobacterium haemolyticum (strain ATCC 9345 / DSM 20595 / CCM 5947 / CCUG 17215 / LMG 16163 / NBRC 15585 / NCTC 8452 / 11018)</name>
    <dbReference type="NCBI Taxonomy" id="644284"/>
    <lineage>
        <taxon>Bacteria</taxon>
        <taxon>Bacillati</taxon>
        <taxon>Actinomycetota</taxon>
        <taxon>Actinomycetes</taxon>
        <taxon>Actinomycetales</taxon>
        <taxon>Actinomycetaceae</taxon>
        <taxon>Arcanobacterium</taxon>
    </lineage>
</organism>
<dbReference type="RefSeq" id="WP_013169347.1">
    <property type="nucleotide sequence ID" value="NC_014218.1"/>
</dbReference>
<dbReference type="CDD" id="cd03801">
    <property type="entry name" value="GT4_PimA-like"/>
    <property type="match status" value="1"/>
</dbReference>
<keyword evidence="2 4" id="KW-0808">Transferase</keyword>
<evidence type="ECO:0000259" key="3">
    <source>
        <dbReference type="Pfam" id="PF13439"/>
    </source>
</evidence>
<dbReference type="Pfam" id="PF13439">
    <property type="entry name" value="Glyco_transf_4"/>
    <property type="match status" value="1"/>
</dbReference>
<dbReference type="eggNOG" id="COG0438">
    <property type="taxonomic scope" value="Bacteria"/>
</dbReference>
<dbReference type="STRING" id="644284.Arch_0084"/>
<dbReference type="CAZy" id="GT4">
    <property type="family name" value="Glycosyltransferase Family 4"/>
</dbReference>
<keyword evidence="1" id="KW-0328">Glycosyltransferase</keyword>
<dbReference type="Pfam" id="PF13692">
    <property type="entry name" value="Glyco_trans_1_4"/>
    <property type="match status" value="1"/>
</dbReference>
<reference evidence="4 5" key="1">
    <citation type="journal article" date="2010" name="Stand. Genomic Sci.">
        <title>Complete genome sequence of Arcanobacterium haemolyticum type strain (11018).</title>
        <authorList>
            <person name="Yasawong M."/>
            <person name="Teshima H."/>
            <person name="Lapidus A."/>
            <person name="Nolan M."/>
            <person name="Lucas S."/>
            <person name="Glavina Del Rio T."/>
            <person name="Tice H."/>
            <person name="Cheng J."/>
            <person name="Bruce D."/>
            <person name="Detter C."/>
            <person name="Tapia R."/>
            <person name="Han C."/>
            <person name="Goodwin L."/>
            <person name="Pitluck S."/>
            <person name="Liolios K."/>
            <person name="Ivanova N."/>
            <person name="Mavromatis K."/>
            <person name="Mikhailova N."/>
            <person name="Pati A."/>
            <person name="Chen A."/>
            <person name="Palaniappan K."/>
            <person name="Land M."/>
            <person name="Hauser L."/>
            <person name="Chang Y."/>
            <person name="Jeffries C."/>
            <person name="Rohde M."/>
            <person name="Sikorski J."/>
            <person name="Pukall R."/>
            <person name="Goker M."/>
            <person name="Woyke T."/>
            <person name="Bristow J."/>
            <person name="Eisen J."/>
            <person name="Markowitz V."/>
            <person name="Hugenholtz P."/>
            <person name="Kyrpides N."/>
            <person name="Klenk H."/>
        </authorList>
    </citation>
    <scope>NUCLEOTIDE SEQUENCE [LARGE SCALE GENOMIC DNA]</scope>
    <source>
        <strain evidence="5">ATCC 9345 / DSM 20595 / CCUG 17215 / LMG 16163 / NBRC 15585 / NCTC 8452 / 11018</strain>
    </source>
</reference>
<dbReference type="AlphaFoldDB" id="D7BLQ0"/>
<keyword evidence="5" id="KW-1185">Reference proteome</keyword>
<dbReference type="GO" id="GO:0016757">
    <property type="term" value="F:glycosyltransferase activity"/>
    <property type="evidence" value="ECO:0007669"/>
    <property type="project" value="UniProtKB-KW"/>
</dbReference>
<evidence type="ECO:0000256" key="2">
    <source>
        <dbReference type="ARBA" id="ARBA00022679"/>
    </source>
</evidence>
<dbReference type="HOGENOM" id="CLU_009583_2_2_11"/>
<gene>
    <name evidence="4" type="ordered locus">Arch_0084</name>
</gene>
<dbReference type="PANTHER" id="PTHR45871">
    <property type="entry name" value="N-ACETYLGLUCOSAMINYL-PHOSPHATIDYLINOSITOL BIOSYNTHETIC PROTEIN"/>
    <property type="match status" value="1"/>
</dbReference>
<dbReference type="EMBL" id="CP002045">
    <property type="protein sequence ID" value="ADH91849.1"/>
    <property type="molecule type" value="Genomic_DNA"/>
</dbReference>
<name>D7BLQ0_ARCHD</name>
<sequence>MRIALIVNNYPPMVGGIEYHEENLAHSLADLGHDVWVINLAGPTATRRDGSVTVITHQGHFNISDIIRTPGLGTTRKLARFLKAHAIEVVSTHTRFFPMSFVGLRAAKRAGIPVIHTEHGSGFVATKNPIIWLGSRTVDLTLGRYTLRHADKVLGVSEQVTTFVKKLSGVDASVFYNAITPPQLRPHTPDRSTHLVFVGRMVAGKGWDTFIDAVARLRTEGYDIDAEILGDGPQLADAQRIVAERGLEQVISVPGRVAPQEVRKRLRGATLVNPTVLSEGFQTTLVEVLAEGGQVVTFPVAGAAMLAERGAPVEICSEKSAEALIAGLRNILAHTRPRASQELITEFTWPRQARVYAHICGSLL</sequence>
<proteinExistence type="predicted"/>
<evidence type="ECO:0000313" key="5">
    <source>
        <dbReference type="Proteomes" id="UP000000376"/>
    </source>
</evidence>
<dbReference type="Proteomes" id="UP000000376">
    <property type="component" value="Chromosome"/>
</dbReference>
<dbReference type="PANTHER" id="PTHR45871:SF1">
    <property type="entry name" value="PHOSPHATIDYLINOSITOL N-ACETYLGLUCOSAMINYLTRANSFERASE SUBUNIT A"/>
    <property type="match status" value="1"/>
</dbReference>
<dbReference type="Gene3D" id="3.40.50.2000">
    <property type="entry name" value="Glycogen Phosphorylase B"/>
    <property type="match status" value="2"/>
</dbReference>